<dbReference type="PANTHER" id="PTHR35585:SF1">
    <property type="entry name" value="HHE DOMAIN PROTEIN (AFU_ORTHOLOGUE AFUA_4G00730)"/>
    <property type="match status" value="1"/>
</dbReference>
<dbReference type="InterPro" id="IPR012312">
    <property type="entry name" value="Hemerythrin-like"/>
</dbReference>
<dbReference type="Gene3D" id="1.20.120.520">
    <property type="entry name" value="nmb1532 protein domain like"/>
    <property type="match status" value="1"/>
</dbReference>
<proteinExistence type="predicted"/>
<reference evidence="3" key="1">
    <citation type="submission" date="2023-02" db="EMBL/GenBank/DDBJ databases">
        <authorList>
            <person name="Palmer J.M."/>
        </authorList>
    </citation>
    <scope>NUCLEOTIDE SEQUENCE</scope>
    <source>
        <strain evidence="3">FW57</strain>
    </source>
</reference>
<dbReference type="PANTHER" id="PTHR35585">
    <property type="entry name" value="HHE DOMAIN PROTEIN (AFU_ORTHOLOGUE AFUA_4G00730)"/>
    <property type="match status" value="1"/>
</dbReference>
<evidence type="ECO:0000259" key="2">
    <source>
        <dbReference type="Pfam" id="PF01814"/>
    </source>
</evidence>
<feature type="domain" description="Hemerythrin-like" evidence="2">
    <location>
        <begin position="42"/>
        <end position="168"/>
    </location>
</feature>
<dbReference type="Pfam" id="PF01814">
    <property type="entry name" value="Hemerythrin"/>
    <property type="match status" value="1"/>
</dbReference>
<evidence type="ECO:0000256" key="1">
    <source>
        <dbReference type="SAM" id="MobiDB-lite"/>
    </source>
</evidence>
<dbReference type="AlphaFoldDB" id="A0AAD4F268"/>
<name>A0AAD4F268_9PEZI</name>
<feature type="region of interest" description="Disordered" evidence="1">
    <location>
        <begin position="227"/>
        <end position="248"/>
    </location>
</feature>
<comment type="caution">
    <text evidence="3">The sequence shown here is derived from an EMBL/GenBank/DDBJ whole genome shotgun (WGS) entry which is preliminary data.</text>
</comment>
<keyword evidence="4" id="KW-1185">Reference proteome</keyword>
<evidence type="ECO:0000313" key="4">
    <source>
        <dbReference type="Proteomes" id="UP001197093"/>
    </source>
</evidence>
<sequence length="248" mass="27874">MLSTRIFTKRAGPFFIRRITRQLQTGTATKPPTLGVASTVSITAAIKNDHRDIEAAYNEVVSSKDPDHQQRYGNLFTWELAKHSVGEELVLYPAFEKHLGSAGKQIADTDRKDHHEASNRKLQQIKELLKEFQNMTARDANYVPKLTSLWCKLEDHIKDEEAHDLPALEDKLSPDASQSMARSFGRTKHFVPSRSHPSAGERPPFETVMGLLAAPIDMLADMFRKFPDQPASGQEEARVEGPITTVRD</sequence>
<dbReference type="Proteomes" id="UP001197093">
    <property type="component" value="Unassembled WGS sequence"/>
</dbReference>
<gene>
    <name evidence="3" type="ORF">NEMBOFW57_000134</name>
</gene>
<evidence type="ECO:0000313" key="3">
    <source>
        <dbReference type="EMBL" id="KAG7290137.1"/>
    </source>
</evidence>
<dbReference type="EMBL" id="JAHCVI010000001">
    <property type="protein sequence ID" value="KAG7290137.1"/>
    <property type="molecule type" value="Genomic_DNA"/>
</dbReference>
<feature type="region of interest" description="Disordered" evidence="1">
    <location>
        <begin position="174"/>
        <end position="204"/>
    </location>
</feature>
<protein>
    <recommendedName>
        <fullName evidence="2">Hemerythrin-like domain-containing protein</fullName>
    </recommendedName>
</protein>
<organism evidence="3 4">
    <name type="scientific">Staphylotrichum longicolle</name>
    <dbReference type="NCBI Taxonomy" id="669026"/>
    <lineage>
        <taxon>Eukaryota</taxon>
        <taxon>Fungi</taxon>
        <taxon>Dikarya</taxon>
        <taxon>Ascomycota</taxon>
        <taxon>Pezizomycotina</taxon>
        <taxon>Sordariomycetes</taxon>
        <taxon>Sordariomycetidae</taxon>
        <taxon>Sordariales</taxon>
        <taxon>Chaetomiaceae</taxon>
        <taxon>Staphylotrichum</taxon>
    </lineage>
</organism>
<accession>A0AAD4F268</accession>